<organism evidence="3 4">
    <name type="scientific">Strongylus vulgaris</name>
    <name type="common">Blood worm</name>
    <dbReference type="NCBI Taxonomy" id="40348"/>
    <lineage>
        <taxon>Eukaryota</taxon>
        <taxon>Metazoa</taxon>
        <taxon>Ecdysozoa</taxon>
        <taxon>Nematoda</taxon>
        <taxon>Chromadorea</taxon>
        <taxon>Rhabditida</taxon>
        <taxon>Rhabditina</taxon>
        <taxon>Rhabditomorpha</taxon>
        <taxon>Strongyloidea</taxon>
        <taxon>Strongylidae</taxon>
        <taxon>Strongylus</taxon>
    </lineage>
</organism>
<gene>
    <name evidence="3" type="ORF">SVUK_LOCUS3618</name>
</gene>
<proteinExistence type="predicted"/>
<evidence type="ECO:0000256" key="1">
    <source>
        <dbReference type="SAM" id="MobiDB-lite"/>
    </source>
</evidence>
<keyword evidence="4" id="KW-1185">Reference proteome</keyword>
<reference evidence="3 4" key="1">
    <citation type="submission" date="2018-11" db="EMBL/GenBank/DDBJ databases">
        <authorList>
            <consortium name="Pathogen Informatics"/>
        </authorList>
    </citation>
    <scope>NUCLEOTIDE SEQUENCE [LARGE SCALE GENOMIC DNA]</scope>
</reference>
<evidence type="ECO:0000256" key="2">
    <source>
        <dbReference type="SAM" id="Phobius"/>
    </source>
</evidence>
<protein>
    <submittedName>
        <fullName evidence="3">Uncharacterized protein</fullName>
    </submittedName>
</protein>
<dbReference type="EMBL" id="UYYB01009438">
    <property type="protein sequence ID" value="VDM68620.1"/>
    <property type="molecule type" value="Genomic_DNA"/>
</dbReference>
<keyword evidence="2" id="KW-0472">Membrane</keyword>
<dbReference type="Proteomes" id="UP000270094">
    <property type="component" value="Unassembled WGS sequence"/>
</dbReference>
<keyword evidence="2" id="KW-1133">Transmembrane helix</keyword>
<dbReference type="AlphaFoldDB" id="A0A3P7I6Z9"/>
<feature type="transmembrane region" description="Helical" evidence="2">
    <location>
        <begin position="76"/>
        <end position="95"/>
    </location>
</feature>
<feature type="region of interest" description="Disordered" evidence="1">
    <location>
        <begin position="144"/>
        <end position="174"/>
    </location>
</feature>
<evidence type="ECO:0000313" key="3">
    <source>
        <dbReference type="EMBL" id="VDM68620.1"/>
    </source>
</evidence>
<feature type="compositionally biased region" description="Basic and acidic residues" evidence="1">
    <location>
        <begin position="151"/>
        <end position="174"/>
    </location>
</feature>
<accession>A0A3P7I6Z9</accession>
<keyword evidence="2" id="KW-0812">Transmembrane</keyword>
<sequence length="174" mass="19343">MGKQPEDVIEFPDSTVNVKLAFSEKDIKLLDDESTETTDTSRVSESSGSNIKFAASLAVLSSAGITIIVLHSLASLSTTLSGIASLIIAIIAYEWQRMYACSLSRIPRASLNYSDLIDKNKDYIPFYTMGWLLGERYKPYVMGCTPEEPDDRTPNEPEAISPDRELPKDPKFLR</sequence>
<feature type="transmembrane region" description="Helical" evidence="2">
    <location>
        <begin position="51"/>
        <end position="70"/>
    </location>
</feature>
<name>A0A3P7I6Z9_STRVU</name>
<evidence type="ECO:0000313" key="4">
    <source>
        <dbReference type="Proteomes" id="UP000270094"/>
    </source>
</evidence>
<dbReference type="OrthoDB" id="5860790at2759"/>